<protein>
    <submittedName>
        <fullName evidence="2 3">Uncharacterized protein</fullName>
    </submittedName>
</protein>
<organism evidence="2">
    <name type="scientific">Physcomitrium patens</name>
    <name type="common">Spreading-leaved earth moss</name>
    <name type="synonym">Physcomitrella patens</name>
    <dbReference type="NCBI Taxonomy" id="3218"/>
    <lineage>
        <taxon>Eukaryota</taxon>
        <taxon>Viridiplantae</taxon>
        <taxon>Streptophyta</taxon>
        <taxon>Embryophyta</taxon>
        <taxon>Bryophyta</taxon>
        <taxon>Bryophytina</taxon>
        <taxon>Bryopsida</taxon>
        <taxon>Funariidae</taxon>
        <taxon>Funariales</taxon>
        <taxon>Funariaceae</taxon>
        <taxon>Physcomitrium</taxon>
    </lineage>
</organism>
<keyword evidence="1" id="KW-0472">Membrane</keyword>
<keyword evidence="1" id="KW-1133">Transmembrane helix</keyword>
<dbReference type="InParanoid" id="A0A2K1J2E8"/>
<proteinExistence type="predicted"/>
<evidence type="ECO:0000313" key="4">
    <source>
        <dbReference type="Proteomes" id="UP000006727"/>
    </source>
</evidence>
<keyword evidence="4" id="KW-1185">Reference proteome</keyword>
<dbReference type="EMBL" id="ABEU02000017">
    <property type="protein sequence ID" value="PNR35696.1"/>
    <property type="molecule type" value="Genomic_DNA"/>
</dbReference>
<dbReference type="Gramene" id="Pp3c17_1640V3.2">
    <property type="protein sequence ID" value="PAC:32907190.CDS.1"/>
    <property type="gene ID" value="Pp3c17_1640"/>
</dbReference>
<evidence type="ECO:0000313" key="2">
    <source>
        <dbReference type="EMBL" id="PNR35696.1"/>
    </source>
</evidence>
<feature type="transmembrane region" description="Helical" evidence="1">
    <location>
        <begin position="29"/>
        <end position="50"/>
    </location>
</feature>
<keyword evidence="1" id="KW-0812">Transmembrane</keyword>
<gene>
    <name evidence="2" type="ORF">PHYPA_021546</name>
</gene>
<evidence type="ECO:0000313" key="3">
    <source>
        <dbReference type="EnsemblPlants" id="PAC:32907189.CDS.1"/>
    </source>
</evidence>
<sequence length="64" mass="7492">MLGNTYYLFDIKMEFYNPNISLSNFDKPYIFSKVTVLDACVIICGLRVFLYIPIHYSLNLGLYI</sequence>
<name>A0A2K1J2E8_PHYPA</name>
<dbReference type="EnsemblPlants" id="Pp3c17_1640V3.1">
    <property type="protein sequence ID" value="PAC:32907189.CDS.1"/>
    <property type="gene ID" value="Pp3c17_1640"/>
</dbReference>
<evidence type="ECO:0000256" key="1">
    <source>
        <dbReference type="SAM" id="Phobius"/>
    </source>
</evidence>
<reference evidence="3" key="3">
    <citation type="submission" date="2020-12" db="UniProtKB">
        <authorList>
            <consortium name="EnsemblPlants"/>
        </authorList>
    </citation>
    <scope>IDENTIFICATION</scope>
</reference>
<dbReference type="Gramene" id="Pp3c17_1640V3.1">
    <property type="protein sequence ID" value="PAC:32907189.CDS.1"/>
    <property type="gene ID" value="Pp3c17_1640"/>
</dbReference>
<dbReference type="EnsemblPlants" id="Pp3c17_1640V3.2">
    <property type="protein sequence ID" value="PAC:32907190.CDS.1"/>
    <property type="gene ID" value="Pp3c17_1640"/>
</dbReference>
<reference evidence="2 4" key="2">
    <citation type="journal article" date="2018" name="Plant J.">
        <title>The Physcomitrella patens chromosome-scale assembly reveals moss genome structure and evolution.</title>
        <authorList>
            <person name="Lang D."/>
            <person name="Ullrich K.K."/>
            <person name="Murat F."/>
            <person name="Fuchs J."/>
            <person name="Jenkins J."/>
            <person name="Haas F.B."/>
            <person name="Piednoel M."/>
            <person name="Gundlach H."/>
            <person name="Van Bel M."/>
            <person name="Meyberg R."/>
            <person name="Vives C."/>
            <person name="Morata J."/>
            <person name="Symeonidi A."/>
            <person name="Hiss M."/>
            <person name="Muchero W."/>
            <person name="Kamisugi Y."/>
            <person name="Saleh O."/>
            <person name="Blanc G."/>
            <person name="Decker E.L."/>
            <person name="van Gessel N."/>
            <person name="Grimwood J."/>
            <person name="Hayes R.D."/>
            <person name="Graham S.W."/>
            <person name="Gunter L.E."/>
            <person name="McDaniel S.F."/>
            <person name="Hoernstein S.N.W."/>
            <person name="Larsson A."/>
            <person name="Li F.W."/>
            <person name="Perroud P.F."/>
            <person name="Phillips J."/>
            <person name="Ranjan P."/>
            <person name="Rokshar D.S."/>
            <person name="Rothfels C.J."/>
            <person name="Schneider L."/>
            <person name="Shu S."/>
            <person name="Stevenson D.W."/>
            <person name="Thummler F."/>
            <person name="Tillich M."/>
            <person name="Villarreal Aguilar J.C."/>
            <person name="Widiez T."/>
            <person name="Wong G.K."/>
            <person name="Wymore A."/>
            <person name="Zhang Y."/>
            <person name="Zimmer A.D."/>
            <person name="Quatrano R.S."/>
            <person name="Mayer K.F.X."/>
            <person name="Goodstein D."/>
            <person name="Casacuberta J.M."/>
            <person name="Vandepoele K."/>
            <person name="Reski R."/>
            <person name="Cuming A.C."/>
            <person name="Tuskan G.A."/>
            <person name="Maumus F."/>
            <person name="Salse J."/>
            <person name="Schmutz J."/>
            <person name="Rensing S.A."/>
        </authorList>
    </citation>
    <scope>NUCLEOTIDE SEQUENCE [LARGE SCALE GENOMIC DNA]</scope>
    <source>
        <strain evidence="3 4">cv. Gransden 2004</strain>
    </source>
</reference>
<accession>A0A2K1J2E8</accession>
<dbReference type="Proteomes" id="UP000006727">
    <property type="component" value="Chromosome 17"/>
</dbReference>
<reference evidence="2 4" key="1">
    <citation type="journal article" date="2008" name="Science">
        <title>The Physcomitrella genome reveals evolutionary insights into the conquest of land by plants.</title>
        <authorList>
            <person name="Rensing S."/>
            <person name="Lang D."/>
            <person name="Zimmer A."/>
            <person name="Terry A."/>
            <person name="Salamov A."/>
            <person name="Shapiro H."/>
            <person name="Nishiyama T."/>
            <person name="Perroud P.-F."/>
            <person name="Lindquist E."/>
            <person name="Kamisugi Y."/>
            <person name="Tanahashi T."/>
            <person name="Sakakibara K."/>
            <person name="Fujita T."/>
            <person name="Oishi K."/>
            <person name="Shin-I T."/>
            <person name="Kuroki Y."/>
            <person name="Toyoda A."/>
            <person name="Suzuki Y."/>
            <person name="Hashimoto A."/>
            <person name="Yamaguchi K."/>
            <person name="Sugano A."/>
            <person name="Kohara Y."/>
            <person name="Fujiyama A."/>
            <person name="Anterola A."/>
            <person name="Aoki S."/>
            <person name="Ashton N."/>
            <person name="Barbazuk W.B."/>
            <person name="Barker E."/>
            <person name="Bennetzen J."/>
            <person name="Bezanilla M."/>
            <person name="Blankenship R."/>
            <person name="Cho S.H."/>
            <person name="Dutcher S."/>
            <person name="Estelle M."/>
            <person name="Fawcett J.A."/>
            <person name="Gundlach H."/>
            <person name="Hanada K."/>
            <person name="Heyl A."/>
            <person name="Hicks K.A."/>
            <person name="Hugh J."/>
            <person name="Lohr M."/>
            <person name="Mayer K."/>
            <person name="Melkozernov A."/>
            <person name="Murata T."/>
            <person name="Nelson D."/>
            <person name="Pils B."/>
            <person name="Prigge M."/>
            <person name="Reiss B."/>
            <person name="Renner T."/>
            <person name="Rombauts S."/>
            <person name="Rushton P."/>
            <person name="Sanderfoot A."/>
            <person name="Schween G."/>
            <person name="Shiu S.-H."/>
            <person name="Stueber K."/>
            <person name="Theodoulou F.L."/>
            <person name="Tu H."/>
            <person name="Van de Peer Y."/>
            <person name="Verrier P.J."/>
            <person name="Waters E."/>
            <person name="Wood A."/>
            <person name="Yang L."/>
            <person name="Cove D."/>
            <person name="Cuming A."/>
            <person name="Hasebe M."/>
            <person name="Lucas S."/>
            <person name="Mishler D.B."/>
            <person name="Reski R."/>
            <person name="Grigoriev I."/>
            <person name="Quatrano R.S."/>
            <person name="Boore J.L."/>
        </authorList>
    </citation>
    <scope>NUCLEOTIDE SEQUENCE [LARGE SCALE GENOMIC DNA]</scope>
    <source>
        <strain evidence="3 4">cv. Gransden 2004</strain>
    </source>
</reference>
<dbReference type="AlphaFoldDB" id="A0A2K1J2E8"/>